<sequence>MVQKLGIIASTTALVMVAVEAQLNNLNVGLNQIDGRSMNTPERVKRTLAKYGIVDETLNARLNSVSNAAIELFSAYVDLEYIGEISIGTPPQKFNVDFDTGSSDIWVPSTRCGTSCGTHKRFDSTKSTTFKDMGTKTWQLSYGDGSSVIGYTGVDAVHLGNVTQPQQLIGLVRQETPEFASDQYLDGIFGLAFPPLAYTGIKTSIVQDLYTAGSIPSPIVSFYLGQTRDGGNGEILFGSINQNHIQGEMKYVPVTAAKYWQVDMTAVEVKGVNVLNTAIPAIVDTGTTLIIVSTETANAIHKAIPGAIYDLMYGWRIPCAFAASTSTESINIKLGGQDFPILLKDLVRARTSDTSGGLCYSGVAGANTPLIILGDTFLRNYYSVYDFGNLRVGLAKSKP</sequence>
<dbReference type="InterPro" id="IPR001461">
    <property type="entry name" value="Aspartic_peptidase_A1"/>
</dbReference>
<keyword evidence="9" id="KW-1015">Disulfide bond</keyword>
<dbReference type="EC" id="3.4.23.21" evidence="3"/>
<evidence type="ECO:0000313" key="13">
    <source>
        <dbReference type="EMBL" id="KAG2193926.1"/>
    </source>
</evidence>
<evidence type="ECO:0000256" key="5">
    <source>
        <dbReference type="ARBA" id="ARBA00022729"/>
    </source>
</evidence>
<evidence type="ECO:0000256" key="4">
    <source>
        <dbReference type="ARBA" id="ARBA00022670"/>
    </source>
</evidence>
<keyword evidence="14" id="KW-1185">Reference proteome</keyword>
<dbReference type="SUPFAM" id="SSF50630">
    <property type="entry name" value="Acid proteases"/>
    <property type="match status" value="1"/>
</dbReference>
<evidence type="ECO:0000256" key="1">
    <source>
        <dbReference type="ARBA" id="ARBA00001130"/>
    </source>
</evidence>
<gene>
    <name evidence="13" type="ORF">INT46_001931</name>
</gene>
<evidence type="ECO:0000256" key="6">
    <source>
        <dbReference type="ARBA" id="ARBA00022750"/>
    </source>
</evidence>
<comment type="catalytic activity">
    <reaction evidence="1">
        <text>Hydrolysis of proteins with broad specificity similar to that of pepsin A, preferring hydrophobic residues at P1 and P1'. Clots milk and activates trypsinogen. Does not cleave 4-Gln-|-His-5, but does cleave 10-His-|-Leu-11 and 12-Val-|-Glu-13 in B chain of insulin.</text>
        <dbReference type="EC" id="3.4.23.21"/>
    </reaction>
</comment>
<proteinExistence type="inferred from homology"/>
<dbReference type="InterPro" id="IPR033121">
    <property type="entry name" value="PEPTIDASE_A1"/>
</dbReference>
<dbReference type="OrthoDB" id="15189at2759"/>
<feature type="chain" id="PRO_5034456117" description="rhizopuspepsin" evidence="11">
    <location>
        <begin position="22"/>
        <end position="399"/>
    </location>
</feature>
<feature type="active site" evidence="8">
    <location>
        <position position="99"/>
    </location>
</feature>
<dbReference type="InterPro" id="IPR034164">
    <property type="entry name" value="Pepsin-like_dom"/>
</dbReference>
<dbReference type="PANTHER" id="PTHR47966">
    <property type="entry name" value="BETA-SITE APP-CLEAVING ENZYME, ISOFORM A-RELATED"/>
    <property type="match status" value="1"/>
</dbReference>
<protein>
    <recommendedName>
        <fullName evidence="3">rhizopuspepsin</fullName>
        <ecNumber evidence="3">3.4.23.21</ecNumber>
    </recommendedName>
</protein>
<evidence type="ECO:0000256" key="11">
    <source>
        <dbReference type="SAM" id="SignalP"/>
    </source>
</evidence>
<organism evidence="13 14">
    <name type="scientific">Mucor plumbeus</name>
    <dbReference type="NCBI Taxonomy" id="97098"/>
    <lineage>
        <taxon>Eukaryota</taxon>
        <taxon>Fungi</taxon>
        <taxon>Fungi incertae sedis</taxon>
        <taxon>Mucoromycota</taxon>
        <taxon>Mucoromycotina</taxon>
        <taxon>Mucoromycetes</taxon>
        <taxon>Mucorales</taxon>
        <taxon>Mucorineae</taxon>
        <taxon>Mucoraceae</taxon>
        <taxon>Mucor</taxon>
    </lineage>
</organism>
<dbReference type="PRINTS" id="PR00792">
    <property type="entry name" value="PEPSIN"/>
</dbReference>
<dbReference type="PANTHER" id="PTHR47966:SF51">
    <property type="entry name" value="BETA-SITE APP-CLEAVING ENZYME, ISOFORM A-RELATED"/>
    <property type="match status" value="1"/>
</dbReference>
<comment type="similarity">
    <text evidence="2 10">Belongs to the peptidase A1 family.</text>
</comment>
<dbReference type="Pfam" id="PF00026">
    <property type="entry name" value="Asp"/>
    <property type="match status" value="1"/>
</dbReference>
<dbReference type="Proteomes" id="UP000650833">
    <property type="component" value="Unassembled WGS sequence"/>
</dbReference>
<accession>A0A8H7UPN8</accession>
<evidence type="ECO:0000256" key="9">
    <source>
        <dbReference type="PIRSR" id="PIRSR601461-2"/>
    </source>
</evidence>
<dbReference type="FunFam" id="2.40.70.10:FF:000115">
    <property type="entry name" value="Lysosomal aspartic protease"/>
    <property type="match status" value="1"/>
</dbReference>
<dbReference type="AlphaFoldDB" id="A0A8H7UPN8"/>
<keyword evidence="7 10" id="KW-0378">Hydrolase</keyword>
<keyword evidence="4 10" id="KW-0645">Protease</keyword>
<dbReference type="InterPro" id="IPR021109">
    <property type="entry name" value="Peptidase_aspartic_dom_sf"/>
</dbReference>
<feature type="disulfide bond" evidence="9">
    <location>
        <begin position="112"/>
        <end position="116"/>
    </location>
</feature>
<evidence type="ECO:0000256" key="2">
    <source>
        <dbReference type="ARBA" id="ARBA00007447"/>
    </source>
</evidence>
<feature type="domain" description="Peptidase A1" evidence="12">
    <location>
        <begin position="81"/>
        <end position="395"/>
    </location>
</feature>
<dbReference type="EMBL" id="JAEPRC010000620">
    <property type="protein sequence ID" value="KAG2193926.1"/>
    <property type="molecule type" value="Genomic_DNA"/>
</dbReference>
<name>A0A8H7UPN8_9FUNG</name>
<keyword evidence="5 11" id="KW-0732">Signal</keyword>
<dbReference type="GO" id="GO:0004190">
    <property type="term" value="F:aspartic-type endopeptidase activity"/>
    <property type="evidence" value="ECO:0007669"/>
    <property type="project" value="UniProtKB-KW"/>
</dbReference>
<evidence type="ECO:0000256" key="8">
    <source>
        <dbReference type="PIRSR" id="PIRSR601461-1"/>
    </source>
</evidence>
<dbReference type="CDD" id="cd05471">
    <property type="entry name" value="pepsin_like"/>
    <property type="match status" value="1"/>
</dbReference>
<keyword evidence="6 10" id="KW-0064">Aspartyl protease</keyword>
<dbReference type="Gene3D" id="2.40.70.10">
    <property type="entry name" value="Acid Proteases"/>
    <property type="match status" value="2"/>
</dbReference>
<dbReference type="PROSITE" id="PS00141">
    <property type="entry name" value="ASP_PROTEASE"/>
    <property type="match status" value="2"/>
</dbReference>
<dbReference type="GO" id="GO:0006508">
    <property type="term" value="P:proteolysis"/>
    <property type="evidence" value="ECO:0007669"/>
    <property type="project" value="UniProtKB-KW"/>
</dbReference>
<feature type="signal peptide" evidence="11">
    <location>
        <begin position="1"/>
        <end position="21"/>
    </location>
</feature>
<evidence type="ECO:0000313" key="14">
    <source>
        <dbReference type="Proteomes" id="UP000650833"/>
    </source>
</evidence>
<evidence type="ECO:0000256" key="7">
    <source>
        <dbReference type="ARBA" id="ARBA00022801"/>
    </source>
</evidence>
<feature type="disulfide bond" evidence="9">
    <location>
        <begin position="319"/>
        <end position="359"/>
    </location>
</feature>
<feature type="active site" evidence="8">
    <location>
        <position position="284"/>
    </location>
</feature>
<evidence type="ECO:0000256" key="10">
    <source>
        <dbReference type="RuleBase" id="RU000454"/>
    </source>
</evidence>
<dbReference type="PROSITE" id="PS51767">
    <property type="entry name" value="PEPTIDASE_A1"/>
    <property type="match status" value="1"/>
</dbReference>
<reference evidence="13" key="1">
    <citation type="submission" date="2020-12" db="EMBL/GenBank/DDBJ databases">
        <title>Metabolic potential, ecology and presence of endohyphal bacteria is reflected in genomic diversity of Mucoromycotina.</title>
        <authorList>
            <person name="Muszewska A."/>
            <person name="Okrasinska A."/>
            <person name="Steczkiewicz K."/>
            <person name="Drgas O."/>
            <person name="Orlowska M."/>
            <person name="Perlinska-Lenart U."/>
            <person name="Aleksandrzak-Piekarczyk T."/>
            <person name="Szatraj K."/>
            <person name="Zielenkiewicz U."/>
            <person name="Pilsyk S."/>
            <person name="Malc E."/>
            <person name="Mieczkowski P."/>
            <person name="Kruszewska J.S."/>
            <person name="Biernat P."/>
            <person name="Pawlowska J."/>
        </authorList>
    </citation>
    <scope>NUCLEOTIDE SEQUENCE</scope>
    <source>
        <strain evidence="13">CBS 226.32</strain>
    </source>
</reference>
<dbReference type="InterPro" id="IPR001969">
    <property type="entry name" value="Aspartic_peptidase_AS"/>
</dbReference>
<comment type="caution">
    <text evidence="13">The sequence shown here is derived from an EMBL/GenBank/DDBJ whole genome shotgun (WGS) entry which is preliminary data.</text>
</comment>
<evidence type="ECO:0000256" key="3">
    <source>
        <dbReference type="ARBA" id="ARBA00013205"/>
    </source>
</evidence>
<evidence type="ECO:0000259" key="12">
    <source>
        <dbReference type="PROSITE" id="PS51767"/>
    </source>
</evidence>